<evidence type="ECO:0000313" key="3">
    <source>
        <dbReference type="EMBL" id="OEJ96796.1"/>
    </source>
</evidence>
<dbReference type="PROSITE" id="PS51318">
    <property type="entry name" value="TAT"/>
    <property type="match status" value="1"/>
</dbReference>
<evidence type="ECO:0000256" key="2">
    <source>
        <dbReference type="SAM" id="SignalP"/>
    </source>
</evidence>
<dbReference type="OrthoDB" id="3921761at2"/>
<feature type="chain" id="PRO_5008914950" evidence="2">
    <location>
        <begin position="33"/>
        <end position="757"/>
    </location>
</feature>
<dbReference type="EMBL" id="ASHX02000001">
    <property type="protein sequence ID" value="OEJ96796.1"/>
    <property type="molecule type" value="Genomic_DNA"/>
</dbReference>
<dbReference type="InterPro" id="IPR013517">
    <property type="entry name" value="FG-GAP"/>
</dbReference>
<protein>
    <submittedName>
        <fullName evidence="3">N-acetylmuramoyl-L-alanine amidase</fullName>
    </submittedName>
</protein>
<dbReference type="Proteomes" id="UP000095329">
    <property type="component" value="Unassembled WGS sequence"/>
</dbReference>
<dbReference type="InterPro" id="IPR006311">
    <property type="entry name" value="TAT_signal"/>
</dbReference>
<dbReference type="STRING" id="1306406.J116_022430"/>
<dbReference type="eggNOG" id="COG3271">
    <property type="taxonomic scope" value="Bacteria"/>
</dbReference>
<gene>
    <name evidence="3" type="ORF">J116_022430</name>
</gene>
<comment type="caution">
    <text evidence="3">The sequence shown here is derived from an EMBL/GenBank/DDBJ whole genome shotgun (WGS) entry which is preliminary data.</text>
</comment>
<sequence>MHHARPRSRRIMAAAVTVALAAGALTALPASAAPAAVQEQAQEQGQAAVTFPRDADVVGAGPGGFLSRTRGTTPEFRWTRYADGSSTMLPGASAAGGGTDLVVTGDRAVLTVSSVLKVHDMAKPDAAPVVLDLDALGGYSYAGLTGDTLLLGRDENGYETQYAVTLDADVLAGGVPKPRKLLGGVQIRCAGADEGWTGGGSALYDCELGEHRTSAKILVDLATGEDTWFIQAQGDLAWWGAASATHAAWRESRRGGSGIVAVRRDAPLQEVWIPDSAGWGDPLYLVGGWLATGERARIEQSADVDGGSNPTRRPFTLRSAERPEEKFEALTAYSSAVAGPGGSLLVRGGTAEHGEGLYRISPRADGSRPDVELVASTGQSTVVSLLGSSTPDELTGAQVARGVDLGWDLSRADSRVGLTVTHVPSGTTVHDSWDSDGTAAGTPRRITWHWDGKDLEAGDRGAPARNGEYRWELTARPDEGIGPELRVTGRFSVTRPAAPHDYDDDGAADLLARDPDGVLWRFGTRPAADGATPAATGASRVGGGWKAYDLLESVGNIAGGSAPDSVARDSSGTLWLYQGTGSRHTPLAARTRIGGGWQVYDRITGGSDVTGDGRPDLLAADKAGDLWLYRSTGNAAAPFSARKRIGGGWDIYNELTATGDLAGAGAGDLLARDRAGVLWLYLGRSDGTFAVRTRVGSGWDAFKGLTAVGDADGDGRADLVAWNHGETFYAGTGDASAPFRRGAGAALTQGASYDSLF</sequence>
<dbReference type="RefSeq" id="WP_028964409.1">
    <property type="nucleotide sequence ID" value="NZ_ASHX02000001.1"/>
</dbReference>
<evidence type="ECO:0000256" key="1">
    <source>
        <dbReference type="ARBA" id="ARBA00022729"/>
    </source>
</evidence>
<name>A0A1D3DWV8_9ACTN</name>
<feature type="signal peptide" evidence="2">
    <location>
        <begin position="1"/>
        <end position="32"/>
    </location>
</feature>
<dbReference type="Pfam" id="PF13517">
    <property type="entry name" value="FG-GAP_3"/>
    <property type="match status" value="1"/>
</dbReference>
<organism evidence="3 4">
    <name type="scientific">Streptomyces thermolilacinus SPC6</name>
    <dbReference type="NCBI Taxonomy" id="1306406"/>
    <lineage>
        <taxon>Bacteria</taxon>
        <taxon>Bacillati</taxon>
        <taxon>Actinomycetota</taxon>
        <taxon>Actinomycetes</taxon>
        <taxon>Kitasatosporales</taxon>
        <taxon>Streptomycetaceae</taxon>
        <taxon>Streptomyces</taxon>
    </lineage>
</organism>
<reference evidence="3 4" key="1">
    <citation type="journal article" date="2013" name="Genome Announc.">
        <title>Genome Sequence of Streptomyces violaceusniger Strain SPC6, a Halotolerant Streptomycete That Exhibits Rapid Growth and Development.</title>
        <authorList>
            <person name="Chen X."/>
            <person name="Zhang B."/>
            <person name="Zhang W."/>
            <person name="Wu X."/>
            <person name="Zhang M."/>
            <person name="Chen T."/>
            <person name="Liu G."/>
            <person name="Dyson P."/>
        </authorList>
    </citation>
    <scope>NUCLEOTIDE SEQUENCE [LARGE SCALE GENOMIC DNA]</scope>
    <source>
        <strain evidence="3 4">SPC6</strain>
    </source>
</reference>
<evidence type="ECO:0000313" key="4">
    <source>
        <dbReference type="Proteomes" id="UP000095329"/>
    </source>
</evidence>
<dbReference type="InterPro" id="IPR028994">
    <property type="entry name" value="Integrin_alpha_N"/>
</dbReference>
<dbReference type="AlphaFoldDB" id="A0A1D3DWV8"/>
<accession>A0A1D3DWV8</accession>
<keyword evidence="1 2" id="KW-0732">Signal</keyword>
<proteinExistence type="predicted"/>
<dbReference type="SUPFAM" id="SSF69318">
    <property type="entry name" value="Integrin alpha N-terminal domain"/>
    <property type="match status" value="1"/>
</dbReference>
<keyword evidence="4" id="KW-1185">Reference proteome</keyword>